<dbReference type="Proteomes" id="UP001142372">
    <property type="component" value="Unassembled WGS sequence"/>
</dbReference>
<dbReference type="SUPFAM" id="SSF56601">
    <property type="entry name" value="beta-lactamase/transpeptidase-like"/>
    <property type="match status" value="1"/>
</dbReference>
<dbReference type="EMBL" id="BSEN01000012">
    <property type="protein sequence ID" value="GLJ76990.1"/>
    <property type="molecule type" value="Genomic_DNA"/>
</dbReference>
<dbReference type="Pfam" id="PF00144">
    <property type="entry name" value="Beta-lactamase"/>
    <property type="match status" value="1"/>
</dbReference>
<evidence type="ECO:0000259" key="2">
    <source>
        <dbReference type="Pfam" id="PF00144"/>
    </source>
</evidence>
<accession>A0A9W6HBD2</accession>
<dbReference type="Gene3D" id="3.40.710.10">
    <property type="entry name" value="DD-peptidase/beta-lactamase superfamily"/>
    <property type="match status" value="1"/>
</dbReference>
<reference evidence="3" key="2">
    <citation type="submission" date="2023-01" db="EMBL/GenBank/DDBJ databases">
        <authorList>
            <person name="Sun Q."/>
            <person name="Evtushenko L."/>
        </authorList>
    </citation>
    <scope>NUCLEOTIDE SEQUENCE</scope>
    <source>
        <strain evidence="3">VKM Ac-1401</strain>
    </source>
</reference>
<organism evidence="3 4">
    <name type="scientific">Leifsonia poae</name>
    <dbReference type="NCBI Taxonomy" id="110933"/>
    <lineage>
        <taxon>Bacteria</taxon>
        <taxon>Bacillati</taxon>
        <taxon>Actinomycetota</taxon>
        <taxon>Actinomycetes</taxon>
        <taxon>Micrococcales</taxon>
        <taxon>Microbacteriaceae</taxon>
        <taxon>Leifsonia</taxon>
    </lineage>
</organism>
<proteinExistence type="predicted"/>
<dbReference type="InterPro" id="IPR050491">
    <property type="entry name" value="AmpC-like"/>
</dbReference>
<dbReference type="RefSeq" id="WP_271177641.1">
    <property type="nucleotide sequence ID" value="NZ_BAAAJO010000002.1"/>
</dbReference>
<keyword evidence="1" id="KW-0732">Signal</keyword>
<evidence type="ECO:0000313" key="3">
    <source>
        <dbReference type="EMBL" id="GLJ76990.1"/>
    </source>
</evidence>
<keyword evidence="4" id="KW-1185">Reference proteome</keyword>
<gene>
    <name evidence="3" type="ORF">GCM10017584_25640</name>
</gene>
<feature type="chain" id="PRO_5040878953" evidence="1">
    <location>
        <begin position="32"/>
        <end position="430"/>
    </location>
</feature>
<protein>
    <submittedName>
        <fullName evidence="3">Beta-lactamase</fullName>
    </submittedName>
</protein>
<dbReference type="AlphaFoldDB" id="A0A9W6HBD2"/>
<name>A0A9W6HBD2_9MICO</name>
<feature type="domain" description="Beta-lactamase-related" evidence="2">
    <location>
        <begin position="61"/>
        <end position="376"/>
    </location>
</feature>
<feature type="signal peptide" evidence="1">
    <location>
        <begin position="1"/>
        <end position="31"/>
    </location>
</feature>
<sequence>MQRRPSGVRRVTVVGLASALVLLLAACTPYASGTARVPDQVAGGFSSDVTAKLTDAVTDAVKQSGSTAAMVGVWAPWAGSWTAGIGTTAVKGTTPVTPNMGFRIAENTMPMTCSVLLSMVDDGKVELDDPVTKYVPGFVGVSGVTLRELCQHTSGIGDYVPQLRANFIANPTREWPALELVSDGLATKPYGTPGQKFGQSSAGYILLGMALQNAAGKSWKDLYAQYVFNRLGMNSSSFPASGDLTVPGPHPAGYQSPLNGAGQPLCTQPVTDVSMLSPSMGWTAGGVISNVPDLKSFVQALASGSLLTEKSAAEQDKSLAIGSQWHRYGLGMLQLGPLRGSVGAMPGSLSAMFSDPSSGLTIVVALNNSTPGPGYVQALAQRLASIVAKVPAKKAGAKVVASLPWSEKQQVALLATYAPCAPKAAPAKKK</sequence>
<dbReference type="PANTHER" id="PTHR46825">
    <property type="entry name" value="D-ALANYL-D-ALANINE-CARBOXYPEPTIDASE/ENDOPEPTIDASE AMPH"/>
    <property type="match status" value="1"/>
</dbReference>
<evidence type="ECO:0000313" key="4">
    <source>
        <dbReference type="Proteomes" id="UP001142372"/>
    </source>
</evidence>
<dbReference type="PROSITE" id="PS51257">
    <property type="entry name" value="PROKAR_LIPOPROTEIN"/>
    <property type="match status" value="1"/>
</dbReference>
<comment type="caution">
    <text evidence="3">The sequence shown here is derived from an EMBL/GenBank/DDBJ whole genome shotgun (WGS) entry which is preliminary data.</text>
</comment>
<reference evidence="3" key="1">
    <citation type="journal article" date="2014" name="Int. J. Syst. Evol. Microbiol.">
        <title>Complete genome sequence of Corynebacterium casei LMG S-19264T (=DSM 44701T), isolated from a smear-ripened cheese.</title>
        <authorList>
            <consortium name="US DOE Joint Genome Institute (JGI-PGF)"/>
            <person name="Walter F."/>
            <person name="Albersmeier A."/>
            <person name="Kalinowski J."/>
            <person name="Ruckert C."/>
        </authorList>
    </citation>
    <scope>NUCLEOTIDE SEQUENCE</scope>
    <source>
        <strain evidence="3">VKM Ac-1401</strain>
    </source>
</reference>
<dbReference type="PANTHER" id="PTHR46825:SF7">
    <property type="entry name" value="D-ALANYL-D-ALANINE CARBOXYPEPTIDASE"/>
    <property type="match status" value="1"/>
</dbReference>
<dbReference type="InterPro" id="IPR012338">
    <property type="entry name" value="Beta-lactam/transpept-like"/>
</dbReference>
<dbReference type="InterPro" id="IPR001466">
    <property type="entry name" value="Beta-lactam-related"/>
</dbReference>
<evidence type="ECO:0000256" key="1">
    <source>
        <dbReference type="SAM" id="SignalP"/>
    </source>
</evidence>